<proteinExistence type="predicted"/>
<protein>
    <recommendedName>
        <fullName evidence="5">Mrp family chromosome partitioning ATPase</fullName>
    </recommendedName>
</protein>
<evidence type="ECO:0000313" key="4">
    <source>
        <dbReference type="Proteomes" id="UP000240418"/>
    </source>
</evidence>
<dbReference type="RefSeq" id="WP_106606686.1">
    <property type="nucleotide sequence ID" value="NZ_PYGJ01000001.1"/>
</dbReference>
<comment type="caution">
    <text evidence="3">The sequence shown here is derived from an EMBL/GenBank/DDBJ whole genome shotgun (WGS) entry which is preliminary data.</text>
</comment>
<keyword evidence="2" id="KW-0812">Transmembrane</keyword>
<dbReference type="OrthoDB" id="7664357at2"/>
<feature type="transmembrane region" description="Helical" evidence="2">
    <location>
        <begin position="44"/>
        <end position="66"/>
    </location>
</feature>
<dbReference type="Gene3D" id="3.40.50.300">
    <property type="entry name" value="P-loop containing nucleotide triphosphate hydrolases"/>
    <property type="match status" value="1"/>
</dbReference>
<name>A0A2P8FJS2_9RHOB</name>
<dbReference type="EMBL" id="PYGJ01000001">
    <property type="protein sequence ID" value="PSL21977.1"/>
    <property type="molecule type" value="Genomic_DNA"/>
</dbReference>
<feature type="transmembrane region" description="Helical" evidence="2">
    <location>
        <begin position="434"/>
        <end position="456"/>
    </location>
</feature>
<reference evidence="3 4" key="1">
    <citation type="submission" date="2018-03" db="EMBL/GenBank/DDBJ databases">
        <title>Genomic Encyclopedia of Archaeal and Bacterial Type Strains, Phase II (KMG-II): from individual species to whole genera.</title>
        <authorList>
            <person name="Goeker M."/>
        </authorList>
    </citation>
    <scope>NUCLEOTIDE SEQUENCE [LARGE SCALE GENOMIC DNA]</scope>
    <source>
        <strain evidence="3 4">DSM 100673</strain>
    </source>
</reference>
<accession>A0A2P8FJS2</accession>
<dbReference type="PANTHER" id="PTHR32309:SF31">
    <property type="entry name" value="CAPSULAR EXOPOLYSACCHARIDE FAMILY"/>
    <property type="match status" value="1"/>
</dbReference>
<evidence type="ECO:0008006" key="5">
    <source>
        <dbReference type="Google" id="ProtNLM"/>
    </source>
</evidence>
<keyword evidence="2" id="KW-1133">Transmembrane helix</keyword>
<keyword evidence="1" id="KW-0175">Coiled coil</keyword>
<dbReference type="PANTHER" id="PTHR32309">
    <property type="entry name" value="TYROSINE-PROTEIN KINASE"/>
    <property type="match status" value="1"/>
</dbReference>
<dbReference type="Proteomes" id="UP000240418">
    <property type="component" value="Unassembled WGS sequence"/>
</dbReference>
<keyword evidence="4" id="KW-1185">Reference proteome</keyword>
<sequence length="685" mass="74382">MVHVAAVNSEDVYETQSPVVEETVQANPFAAVVRAMRGRWLRTMALGAILSPLFAMFGYVSGVQLYDSQAILRVFPQESNILYSTGEDSVLKIFSSFVKAEATYVASHPVMQRSVEELSLTRPDLAKGLTATDMSRSVKIKRSDSLIVLTTVSKDREFASQKLDAVIASYLALKSEAEEVRTSVRLSELRDREEDLIERLATLRADQLETGGEFGLNALAKAHIEKIAQVDALAARKSEVTATLAALETDDVSSSADTSDQEIMRATLLDRAMADLSFERAKLKSELAGLRAGYSDQSNLRFQRRVDSKIDEIAVIEQAMSNRRDQIRVLGQTGALTAASNTGEDTTVAEIRSLLEKVSTQLDNARLEAKDLNRRRIDLDGIESEITAAERLLEETRRALEVIRLEFGRALPGYAVVMSPPSRPIAPAEDTRKMMTMAGFAGGAGLALAIMLALGLREKRVRFAEHLLSVKNKLPICQVSDASADDSHAADLLRNELQLQSLRKPRLVGTAPIIAITSVHSGESTECARTLAESFSRARMKVLLIDADISNAQDCAATAGWRELLLGSAIKPNYTREHPGLMTVSNGATRHIDDCSVSAPMVQSALKRAAKSFDVVIVSAGGMQDSLSAQFILSNADVGVLYITPGENHATVQSLANQLDSLPTNGSVAVMRNALPGDPWLAVRT</sequence>
<evidence type="ECO:0000256" key="2">
    <source>
        <dbReference type="SAM" id="Phobius"/>
    </source>
</evidence>
<dbReference type="SUPFAM" id="SSF52540">
    <property type="entry name" value="P-loop containing nucleoside triphosphate hydrolases"/>
    <property type="match status" value="1"/>
</dbReference>
<keyword evidence="2" id="KW-0472">Membrane</keyword>
<evidence type="ECO:0000313" key="3">
    <source>
        <dbReference type="EMBL" id="PSL21977.1"/>
    </source>
</evidence>
<evidence type="ECO:0000256" key="1">
    <source>
        <dbReference type="SAM" id="Coils"/>
    </source>
</evidence>
<organism evidence="3 4">
    <name type="scientific">Shimia abyssi</name>
    <dbReference type="NCBI Taxonomy" id="1662395"/>
    <lineage>
        <taxon>Bacteria</taxon>
        <taxon>Pseudomonadati</taxon>
        <taxon>Pseudomonadota</taxon>
        <taxon>Alphaproteobacteria</taxon>
        <taxon>Rhodobacterales</taxon>
        <taxon>Roseobacteraceae</taxon>
    </lineage>
</organism>
<dbReference type="InterPro" id="IPR050445">
    <property type="entry name" value="Bact_polysacc_biosynth/exp"/>
</dbReference>
<dbReference type="InterPro" id="IPR027417">
    <property type="entry name" value="P-loop_NTPase"/>
</dbReference>
<feature type="coiled-coil region" evidence="1">
    <location>
        <begin position="348"/>
        <end position="406"/>
    </location>
</feature>
<gene>
    <name evidence="3" type="ORF">CLV88_101402</name>
</gene>
<dbReference type="AlphaFoldDB" id="A0A2P8FJS2"/>